<evidence type="ECO:0000256" key="1">
    <source>
        <dbReference type="SAM" id="SignalP"/>
    </source>
</evidence>
<evidence type="ECO:0000313" key="3">
    <source>
        <dbReference type="Proteomes" id="UP001066276"/>
    </source>
</evidence>
<accession>A0AAV7TRF1</accession>
<feature type="signal peptide" evidence="1">
    <location>
        <begin position="1"/>
        <end position="29"/>
    </location>
</feature>
<organism evidence="2 3">
    <name type="scientific">Pleurodeles waltl</name>
    <name type="common">Iberian ribbed newt</name>
    <dbReference type="NCBI Taxonomy" id="8319"/>
    <lineage>
        <taxon>Eukaryota</taxon>
        <taxon>Metazoa</taxon>
        <taxon>Chordata</taxon>
        <taxon>Craniata</taxon>
        <taxon>Vertebrata</taxon>
        <taxon>Euteleostomi</taxon>
        <taxon>Amphibia</taxon>
        <taxon>Batrachia</taxon>
        <taxon>Caudata</taxon>
        <taxon>Salamandroidea</taxon>
        <taxon>Salamandridae</taxon>
        <taxon>Pleurodelinae</taxon>
        <taxon>Pleurodeles</taxon>
    </lineage>
</organism>
<gene>
    <name evidence="2" type="ORF">NDU88_004503</name>
</gene>
<keyword evidence="3" id="KW-1185">Reference proteome</keyword>
<proteinExistence type="predicted"/>
<evidence type="ECO:0000313" key="2">
    <source>
        <dbReference type="EMBL" id="KAJ1179269.1"/>
    </source>
</evidence>
<sequence length="244" mass="27492">MHPMQTKAYHDRQLENSWDFLALFPLALCSALMVCTKQDSSLDVVPGTLSSSEVGDTMRPAGRSLENMLATHSCRFDEILLGVLDIKTSLEPKIDTLRIDMVLLREDHKKLKECIESTDSTLASFRPMVSDTSAHIKALEDEVDYLRKCADDQEGMSRHNSVYIVGSQEQDEGPSMEFYLEEWFSTTILQDKHSTFLSMGRAHRVLGWRLPPGPPPSAQWSPASSTIATVIRPYKLLMQKACQQ</sequence>
<name>A0AAV7TRF1_PLEWA</name>
<keyword evidence="1" id="KW-0732">Signal</keyword>
<dbReference type="EMBL" id="JANPWB010000006">
    <property type="protein sequence ID" value="KAJ1179269.1"/>
    <property type="molecule type" value="Genomic_DNA"/>
</dbReference>
<dbReference type="AlphaFoldDB" id="A0AAV7TRF1"/>
<feature type="chain" id="PRO_5043899811" evidence="1">
    <location>
        <begin position="30"/>
        <end position="244"/>
    </location>
</feature>
<protein>
    <submittedName>
        <fullName evidence="2">Uncharacterized protein</fullName>
    </submittedName>
</protein>
<reference evidence="2" key="1">
    <citation type="journal article" date="2022" name="bioRxiv">
        <title>Sequencing and chromosome-scale assembly of the giantPleurodeles waltlgenome.</title>
        <authorList>
            <person name="Brown T."/>
            <person name="Elewa A."/>
            <person name="Iarovenko S."/>
            <person name="Subramanian E."/>
            <person name="Araus A.J."/>
            <person name="Petzold A."/>
            <person name="Susuki M."/>
            <person name="Suzuki K.-i.T."/>
            <person name="Hayashi T."/>
            <person name="Toyoda A."/>
            <person name="Oliveira C."/>
            <person name="Osipova E."/>
            <person name="Leigh N.D."/>
            <person name="Simon A."/>
            <person name="Yun M.H."/>
        </authorList>
    </citation>
    <scope>NUCLEOTIDE SEQUENCE</scope>
    <source>
        <strain evidence="2">20211129_DDA</strain>
        <tissue evidence="2">Liver</tissue>
    </source>
</reference>
<dbReference type="Proteomes" id="UP001066276">
    <property type="component" value="Chromosome 3_2"/>
</dbReference>
<comment type="caution">
    <text evidence="2">The sequence shown here is derived from an EMBL/GenBank/DDBJ whole genome shotgun (WGS) entry which is preliminary data.</text>
</comment>